<dbReference type="RefSeq" id="WP_284483238.1">
    <property type="nucleotide sequence ID" value="NZ_JASNJD010000029.1"/>
</dbReference>
<comment type="caution">
    <text evidence="6">The sequence shown here is derived from an EMBL/GenBank/DDBJ whole genome shotgun (WGS) entry which is preliminary data.</text>
</comment>
<dbReference type="Proteomes" id="UP001243757">
    <property type="component" value="Unassembled WGS sequence"/>
</dbReference>
<dbReference type="PANTHER" id="PTHR42756:SF1">
    <property type="entry name" value="TRANSCRIPTIONAL REPRESSOR OF EMRAB OPERON"/>
    <property type="match status" value="1"/>
</dbReference>
<dbReference type="SMART" id="SM00347">
    <property type="entry name" value="HTH_MARR"/>
    <property type="match status" value="1"/>
</dbReference>
<dbReference type="PANTHER" id="PTHR42756">
    <property type="entry name" value="TRANSCRIPTIONAL REGULATOR, MARR"/>
    <property type="match status" value="1"/>
</dbReference>
<dbReference type="InterPro" id="IPR000835">
    <property type="entry name" value="HTH_MarR-typ"/>
</dbReference>
<accession>A0ABT7F7T3</accession>
<keyword evidence="1" id="KW-0805">Transcription regulation</keyword>
<keyword evidence="2" id="KW-0238">DNA-binding</keyword>
<evidence type="ECO:0000256" key="2">
    <source>
        <dbReference type="ARBA" id="ARBA00023125"/>
    </source>
</evidence>
<feature type="domain" description="HTH marR-type" evidence="5">
    <location>
        <begin position="14"/>
        <end position="146"/>
    </location>
</feature>
<evidence type="ECO:0000256" key="1">
    <source>
        <dbReference type="ARBA" id="ARBA00023015"/>
    </source>
</evidence>
<organism evidence="6 7">
    <name type="scientific">Pseudodonghicola flavimaris</name>
    <dbReference type="NCBI Taxonomy" id="3050036"/>
    <lineage>
        <taxon>Bacteria</taxon>
        <taxon>Pseudomonadati</taxon>
        <taxon>Pseudomonadota</taxon>
        <taxon>Alphaproteobacteria</taxon>
        <taxon>Rhodobacterales</taxon>
        <taxon>Paracoccaceae</taxon>
        <taxon>Pseudodonghicola</taxon>
    </lineage>
</organism>
<dbReference type="InterPro" id="IPR036390">
    <property type="entry name" value="WH_DNA-bd_sf"/>
</dbReference>
<name>A0ABT7F7T3_9RHOB</name>
<evidence type="ECO:0000256" key="4">
    <source>
        <dbReference type="SAM" id="MobiDB-lite"/>
    </source>
</evidence>
<dbReference type="Gene3D" id="1.10.10.10">
    <property type="entry name" value="Winged helix-like DNA-binding domain superfamily/Winged helix DNA-binding domain"/>
    <property type="match status" value="1"/>
</dbReference>
<gene>
    <name evidence="6" type="ORF">QO033_23625</name>
</gene>
<reference evidence="6 7" key="1">
    <citation type="submission" date="2023-05" db="EMBL/GenBank/DDBJ databases">
        <title>Pseudodonghicola sp. nov.</title>
        <authorList>
            <person name="Huang J."/>
        </authorList>
    </citation>
    <scope>NUCLEOTIDE SEQUENCE [LARGE SCALE GENOMIC DNA]</scope>
    <source>
        <strain evidence="6 7">IC7</strain>
    </source>
</reference>
<keyword evidence="7" id="KW-1185">Reference proteome</keyword>
<protein>
    <submittedName>
        <fullName evidence="6">MarR family transcriptional regulator</fullName>
    </submittedName>
</protein>
<evidence type="ECO:0000256" key="3">
    <source>
        <dbReference type="ARBA" id="ARBA00023163"/>
    </source>
</evidence>
<dbReference type="PRINTS" id="PR00598">
    <property type="entry name" value="HTHMARR"/>
</dbReference>
<evidence type="ECO:0000313" key="7">
    <source>
        <dbReference type="Proteomes" id="UP001243757"/>
    </source>
</evidence>
<evidence type="ECO:0000313" key="6">
    <source>
        <dbReference type="EMBL" id="MDK3020677.1"/>
    </source>
</evidence>
<dbReference type="InterPro" id="IPR036388">
    <property type="entry name" value="WH-like_DNA-bd_sf"/>
</dbReference>
<dbReference type="PROSITE" id="PS50995">
    <property type="entry name" value="HTH_MARR_2"/>
    <property type="match status" value="1"/>
</dbReference>
<feature type="region of interest" description="Disordered" evidence="4">
    <location>
        <begin position="149"/>
        <end position="172"/>
    </location>
</feature>
<dbReference type="SUPFAM" id="SSF46785">
    <property type="entry name" value="Winged helix' DNA-binding domain"/>
    <property type="match status" value="1"/>
</dbReference>
<sequence>MTSEKSQSDQSFVPSYLLYLLAKVSDRASAEFHAHARAEGLRVPEWRVLASLTDEDGAMTTRLAWLSMMEQSRLTRIIDQMVERGLVIRRSDPQDGRRVRVFLTLEGRALALRLREDAQAHEARILARLDPEDAARLKPLLATMLEQLEAPEGDQSMSRHSGTGVSGAPSVK</sequence>
<evidence type="ECO:0000259" key="5">
    <source>
        <dbReference type="PROSITE" id="PS50995"/>
    </source>
</evidence>
<proteinExistence type="predicted"/>
<keyword evidence="3" id="KW-0804">Transcription</keyword>
<dbReference type="EMBL" id="JASNJD010000029">
    <property type="protein sequence ID" value="MDK3020677.1"/>
    <property type="molecule type" value="Genomic_DNA"/>
</dbReference>
<dbReference type="Pfam" id="PF01047">
    <property type="entry name" value="MarR"/>
    <property type="match status" value="1"/>
</dbReference>